<dbReference type="PANTHER" id="PTHR34183">
    <property type="entry name" value="ENDOLYTIC PEPTIDOGLYCAN TRANSGLYCOSYLASE RLPA"/>
    <property type="match status" value="1"/>
</dbReference>
<gene>
    <name evidence="4" type="primary">rlpA</name>
    <name evidence="8" type="ORF">C8261_12500</name>
</gene>
<dbReference type="SUPFAM" id="SSF110997">
    <property type="entry name" value="Sporulation related repeat"/>
    <property type="match status" value="1"/>
</dbReference>
<comment type="similarity">
    <text evidence="4 5">Belongs to the RlpA family.</text>
</comment>
<dbReference type="HAMAP" id="MF_02071">
    <property type="entry name" value="RlpA"/>
    <property type="match status" value="1"/>
</dbReference>
<dbReference type="Pfam" id="PF05036">
    <property type="entry name" value="SPOR"/>
    <property type="match status" value="1"/>
</dbReference>
<keyword evidence="3 4" id="KW-0961">Cell wall biogenesis/degradation</keyword>
<dbReference type="FunFam" id="2.40.40.10:FF:000003">
    <property type="entry name" value="Endolytic peptidoglycan transglycosylase RlpA"/>
    <property type="match status" value="1"/>
</dbReference>
<dbReference type="AlphaFoldDB" id="A0A2T4IDL1"/>
<comment type="caution">
    <text evidence="8">The sequence shown here is derived from an EMBL/GenBank/DDBJ whole genome shotgun (WGS) entry which is preliminary data.</text>
</comment>
<evidence type="ECO:0000313" key="8">
    <source>
        <dbReference type="EMBL" id="PTD95816.1"/>
    </source>
</evidence>
<keyword evidence="1" id="KW-0732">Signal</keyword>
<name>A0A2T4IDL1_9RHOO</name>
<evidence type="ECO:0000259" key="7">
    <source>
        <dbReference type="PROSITE" id="PS51724"/>
    </source>
</evidence>
<dbReference type="GO" id="GO:0042834">
    <property type="term" value="F:peptidoglycan binding"/>
    <property type="evidence" value="ECO:0007669"/>
    <property type="project" value="InterPro"/>
</dbReference>
<evidence type="ECO:0000256" key="6">
    <source>
        <dbReference type="SAM" id="MobiDB-lite"/>
    </source>
</evidence>
<protein>
    <recommendedName>
        <fullName evidence="4">Endolytic peptidoglycan transglycosylase RlpA</fullName>
        <ecNumber evidence="4">4.2.2.-</ecNumber>
    </recommendedName>
</protein>
<evidence type="ECO:0000256" key="5">
    <source>
        <dbReference type="RuleBase" id="RU003495"/>
    </source>
</evidence>
<dbReference type="GO" id="GO:0008932">
    <property type="term" value="F:lytic endotransglycosylase activity"/>
    <property type="evidence" value="ECO:0007669"/>
    <property type="project" value="UniProtKB-UniRule"/>
</dbReference>
<dbReference type="GO" id="GO:0071555">
    <property type="term" value="P:cell wall organization"/>
    <property type="evidence" value="ECO:0007669"/>
    <property type="project" value="UniProtKB-KW"/>
</dbReference>
<dbReference type="GO" id="GO:0000270">
    <property type="term" value="P:peptidoglycan metabolic process"/>
    <property type="evidence" value="ECO:0007669"/>
    <property type="project" value="UniProtKB-UniRule"/>
</dbReference>
<evidence type="ECO:0000256" key="2">
    <source>
        <dbReference type="ARBA" id="ARBA00023239"/>
    </source>
</evidence>
<dbReference type="OrthoDB" id="9779128at2"/>
<dbReference type="PANTHER" id="PTHR34183:SF1">
    <property type="entry name" value="ENDOLYTIC PEPTIDOGLYCAN TRANSGLYCOSYLASE RLPA"/>
    <property type="match status" value="1"/>
</dbReference>
<reference evidence="8 9" key="2">
    <citation type="submission" date="2018-04" db="EMBL/GenBank/DDBJ databases">
        <title>Thauera lacus sp. nov., isolated from an saline lake in Inner Mongolia, China.</title>
        <authorList>
            <person name="Liang Q.-Y."/>
        </authorList>
    </citation>
    <scope>NUCLEOTIDE SEQUENCE [LARGE SCALE GENOMIC DNA]</scope>
    <source>
        <strain evidence="8 9">D20</strain>
    </source>
</reference>
<dbReference type="Pfam" id="PF03330">
    <property type="entry name" value="DPBB_1"/>
    <property type="match status" value="1"/>
</dbReference>
<dbReference type="InterPro" id="IPR034718">
    <property type="entry name" value="RlpA"/>
</dbReference>
<dbReference type="PROSITE" id="PS51724">
    <property type="entry name" value="SPOR"/>
    <property type="match status" value="1"/>
</dbReference>
<feature type="region of interest" description="Disordered" evidence="6">
    <location>
        <begin position="32"/>
        <end position="84"/>
    </location>
</feature>
<reference evidence="8 9" key="1">
    <citation type="submission" date="2018-03" db="EMBL/GenBank/DDBJ databases">
        <authorList>
            <person name="Keele B.F."/>
        </authorList>
    </citation>
    <scope>NUCLEOTIDE SEQUENCE [LARGE SCALE GENOMIC DNA]</scope>
    <source>
        <strain evidence="8 9">D20</strain>
    </source>
</reference>
<evidence type="ECO:0000313" key="9">
    <source>
        <dbReference type="Proteomes" id="UP000241193"/>
    </source>
</evidence>
<dbReference type="InterPro" id="IPR036680">
    <property type="entry name" value="SPOR-like_sf"/>
</dbReference>
<dbReference type="InterPro" id="IPR007730">
    <property type="entry name" value="SPOR-like_dom"/>
</dbReference>
<dbReference type="InterPro" id="IPR036908">
    <property type="entry name" value="RlpA-like_sf"/>
</dbReference>
<keyword evidence="9" id="KW-1185">Reference proteome</keyword>
<evidence type="ECO:0000256" key="3">
    <source>
        <dbReference type="ARBA" id="ARBA00023316"/>
    </source>
</evidence>
<keyword evidence="2 4" id="KW-0456">Lyase</keyword>
<sequence>MPTTEADMSRFTSSCTLLTTVALALLLSACGGTPKRSTPSAPPAGDSRPAPTAPQGGGYYKDDGPDANPPANLDSIPDAVPRDEPLHRFANRPYTVFGQRYVPATALQPHRQRGVASWYGRRFHGNPTSSGEPYDMYAMTAAHPTLPIPSYARVTNVTNGRSVVVRINDRGPFLRGRIIDLSYAAAHRLGYINAGSATVEVETILPSSAVVASTAPAVTPVQPAAAGGARQAYLQLGVFSTRANAEDLRGRVHRELAAYADRVHLLADGERFRLQLGPWPNENDARRAAAEIGRTLGLQPFLVVR</sequence>
<evidence type="ECO:0000256" key="1">
    <source>
        <dbReference type="ARBA" id="ARBA00022729"/>
    </source>
</evidence>
<dbReference type="EMBL" id="PZKC01000010">
    <property type="protein sequence ID" value="PTD95816.1"/>
    <property type="molecule type" value="Genomic_DNA"/>
</dbReference>
<feature type="domain" description="SPOR" evidence="7">
    <location>
        <begin position="226"/>
        <end position="305"/>
    </location>
</feature>
<dbReference type="InterPro" id="IPR009009">
    <property type="entry name" value="RlpA-like_DPBB"/>
</dbReference>
<keyword evidence="8" id="KW-0449">Lipoprotein</keyword>
<dbReference type="Proteomes" id="UP000241193">
    <property type="component" value="Unassembled WGS sequence"/>
</dbReference>
<dbReference type="NCBIfam" id="TIGR00413">
    <property type="entry name" value="rlpA"/>
    <property type="match status" value="1"/>
</dbReference>
<accession>A0A2T4IDL1</accession>
<evidence type="ECO:0000256" key="4">
    <source>
        <dbReference type="HAMAP-Rule" id="MF_02071"/>
    </source>
</evidence>
<dbReference type="Gene3D" id="2.40.40.10">
    <property type="entry name" value="RlpA-like domain"/>
    <property type="match status" value="1"/>
</dbReference>
<proteinExistence type="inferred from homology"/>
<dbReference type="InterPro" id="IPR012997">
    <property type="entry name" value="RplA"/>
</dbReference>
<dbReference type="EC" id="4.2.2.-" evidence="4"/>
<dbReference type="SUPFAM" id="SSF50685">
    <property type="entry name" value="Barwin-like endoglucanases"/>
    <property type="match status" value="1"/>
</dbReference>
<dbReference type="CDD" id="cd22268">
    <property type="entry name" value="DPBB_RlpA-like"/>
    <property type="match status" value="1"/>
</dbReference>
<organism evidence="8 9">
    <name type="scientific">Pseudothauera lacus</name>
    <dbReference type="NCBI Taxonomy" id="2136175"/>
    <lineage>
        <taxon>Bacteria</taxon>
        <taxon>Pseudomonadati</taxon>
        <taxon>Pseudomonadota</taxon>
        <taxon>Betaproteobacteria</taxon>
        <taxon>Rhodocyclales</taxon>
        <taxon>Zoogloeaceae</taxon>
        <taxon>Pseudothauera</taxon>
    </lineage>
</organism>
<dbReference type="Gene3D" id="3.30.70.1070">
    <property type="entry name" value="Sporulation related repeat"/>
    <property type="match status" value="1"/>
</dbReference>
<comment type="function">
    <text evidence="4">Lytic transglycosylase with a strong preference for naked glycan strands that lack stem peptides.</text>
</comment>